<protein>
    <recommendedName>
        <fullName evidence="3">Auto-transporter adhesin head GIN domain-containing protein</fullName>
    </recommendedName>
</protein>
<gene>
    <name evidence="1" type="ORF">KK060_06485</name>
</gene>
<evidence type="ECO:0008006" key="3">
    <source>
        <dbReference type="Google" id="ProtNLM"/>
    </source>
</evidence>
<evidence type="ECO:0000313" key="2">
    <source>
        <dbReference type="Proteomes" id="UP000772618"/>
    </source>
</evidence>
<accession>A0ABS5VNA1</accession>
<proteinExistence type="predicted"/>
<comment type="caution">
    <text evidence="1">The sequence shown here is derived from an EMBL/GenBank/DDBJ whole genome shotgun (WGS) entry which is preliminary data.</text>
</comment>
<keyword evidence="2" id="KW-1185">Reference proteome</keyword>
<sequence>MRRKSKERDTGRAQKLEFIGNYEHDSVVIGNHGNSSVEIDGVFNISGIIYSPKYTVTMTISGKGTATFRGVCAKIIINNISDDCTLDLRDLSCKEIAVYAAKGKAKIITGKVRAVVEASLKDDAILYTTENPLIFNALMAGNAKITSYDEPVEKKMSV</sequence>
<dbReference type="EMBL" id="JAHESD010000010">
    <property type="protein sequence ID" value="MBT1702918.1"/>
    <property type="molecule type" value="Genomic_DNA"/>
</dbReference>
<reference evidence="1 2" key="1">
    <citation type="submission" date="2021-05" db="EMBL/GenBank/DDBJ databases">
        <title>A Polyphasic approach of four new species of the genus Ohtaekwangia: Ohtaekwangia histidinii sp. nov., Ohtaekwangia cretensis sp. nov., Ohtaekwangia indiensis sp. nov., Ohtaekwangia reichenbachii sp. nov. from diverse environment.</title>
        <authorList>
            <person name="Octaviana S."/>
        </authorList>
    </citation>
    <scope>NUCLEOTIDE SEQUENCE [LARGE SCALE GENOMIC DNA]</scope>
    <source>
        <strain evidence="1 2">PWU20</strain>
    </source>
</reference>
<dbReference type="Proteomes" id="UP000772618">
    <property type="component" value="Unassembled WGS sequence"/>
</dbReference>
<organism evidence="1 2">
    <name type="scientific">Chryseosolibacter indicus</name>
    <dbReference type="NCBI Taxonomy" id="2782351"/>
    <lineage>
        <taxon>Bacteria</taxon>
        <taxon>Pseudomonadati</taxon>
        <taxon>Bacteroidota</taxon>
        <taxon>Cytophagia</taxon>
        <taxon>Cytophagales</taxon>
        <taxon>Chryseotaleaceae</taxon>
        <taxon>Chryseosolibacter</taxon>
    </lineage>
</organism>
<dbReference type="RefSeq" id="WP_254152888.1">
    <property type="nucleotide sequence ID" value="NZ_JAHESD010000010.1"/>
</dbReference>
<name>A0ABS5VNA1_9BACT</name>
<evidence type="ECO:0000313" key="1">
    <source>
        <dbReference type="EMBL" id="MBT1702918.1"/>
    </source>
</evidence>